<dbReference type="NCBIfam" id="TIGR03007">
    <property type="entry name" value="pepcterm_ChnLen"/>
    <property type="match status" value="1"/>
</dbReference>
<feature type="domain" description="Polysaccharide chain length determinant N-terminal" evidence="8">
    <location>
        <begin position="11"/>
        <end position="95"/>
    </location>
</feature>
<keyword evidence="2" id="KW-1003">Cell membrane</keyword>
<keyword evidence="4 7" id="KW-1133">Transmembrane helix</keyword>
<feature type="transmembrane region" description="Helical" evidence="7">
    <location>
        <begin position="21"/>
        <end position="41"/>
    </location>
</feature>
<comment type="caution">
    <text evidence="10">The sequence shown here is derived from an EMBL/GenBank/DDBJ whole genome shotgun (WGS) entry which is preliminary data.</text>
</comment>
<dbReference type="Gene3D" id="1.10.287.1490">
    <property type="match status" value="1"/>
</dbReference>
<evidence type="ECO:0000256" key="7">
    <source>
        <dbReference type="SAM" id="Phobius"/>
    </source>
</evidence>
<dbReference type="PANTHER" id="PTHR32309">
    <property type="entry name" value="TYROSINE-PROTEIN KINASE"/>
    <property type="match status" value="1"/>
</dbReference>
<dbReference type="InterPro" id="IPR003856">
    <property type="entry name" value="LPS_length_determ_N"/>
</dbReference>
<evidence type="ECO:0000256" key="3">
    <source>
        <dbReference type="ARBA" id="ARBA00022692"/>
    </source>
</evidence>
<keyword evidence="5 7" id="KW-0472">Membrane</keyword>
<keyword evidence="11" id="KW-1185">Reference proteome</keyword>
<evidence type="ECO:0000256" key="2">
    <source>
        <dbReference type="ARBA" id="ARBA00022475"/>
    </source>
</evidence>
<dbReference type="HOGENOM" id="CLU_009912_5_1_6"/>
<dbReference type="Pfam" id="PF13807">
    <property type="entry name" value="GNVR"/>
    <property type="match status" value="1"/>
</dbReference>
<evidence type="ECO:0000259" key="8">
    <source>
        <dbReference type="Pfam" id="PF02706"/>
    </source>
</evidence>
<dbReference type="EMBL" id="APLQ01000014">
    <property type="protein sequence ID" value="ENO14314.1"/>
    <property type="molecule type" value="Genomic_DNA"/>
</dbReference>
<feature type="coiled-coil region" evidence="6">
    <location>
        <begin position="170"/>
        <end position="299"/>
    </location>
</feature>
<gene>
    <name evidence="10" type="ORF">J057_23010</name>
</gene>
<evidence type="ECO:0000313" key="11">
    <source>
        <dbReference type="Proteomes" id="UP000013165"/>
    </source>
</evidence>
<evidence type="ECO:0000256" key="4">
    <source>
        <dbReference type="ARBA" id="ARBA00022989"/>
    </source>
</evidence>
<evidence type="ECO:0000256" key="6">
    <source>
        <dbReference type="SAM" id="Coils"/>
    </source>
</evidence>
<keyword evidence="6" id="KW-0175">Coiled coil</keyword>
<name>N6W2H5_9GAMM</name>
<keyword evidence="3 7" id="KW-0812">Transmembrane</keyword>
<dbReference type="InterPro" id="IPR032807">
    <property type="entry name" value="GNVR"/>
</dbReference>
<organism evidence="10 11">
    <name type="scientific">Marinobacter nanhaiticus D15-8W</name>
    <dbReference type="NCBI Taxonomy" id="626887"/>
    <lineage>
        <taxon>Bacteria</taxon>
        <taxon>Pseudomonadati</taxon>
        <taxon>Pseudomonadota</taxon>
        <taxon>Gammaproteobacteria</taxon>
        <taxon>Pseudomonadales</taxon>
        <taxon>Marinobacteraceae</taxon>
        <taxon>Marinobacter</taxon>
    </lineage>
</organism>
<feature type="transmembrane region" description="Helical" evidence="7">
    <location>
        <begin position="418"/>
        <end position="441"/>
    </location>
</feature>
<comment type="subcellular location">
    <subcellularLocation>
        <location evidence="1">Cell membrane</location>
        <topology evidence="1">Multi-pass membrane protein</topology>
    </subcellularLocation>
</comment>
<feature type="domain" description="Tyrosine-protein kinase G-rich" evidence="9">
    <location>
        <begin position="365"/>
        <end position="437"/>
    </location>
</feature>
<dbReference type="GO" id="GO:0005886">
    <property type="term" value="C:plasma membrane"/>
    <property type="evidence" value="ECO:0007669"/>
    <property type="project" value="UniProtKB-SubCell"/>
</dbReference>
<dbReference type="InterPro" id="IPR014345">
    <property type="entry name" value="XrtA_polysacc_chain"/>
</dbReference>
<dbReference type="AlphaFoldDB" id="N6W2H5"/>
<accession>N6W2H5</accession>
<dbReference type="InterPro" id="IPR050445">
    <property type="entry name" value="Bact_polysacc_biosynth/exp"/>
</dbReference>
<feature type="transmembrane region" description="Helical" evidence="7">
    <location>
        <begin position="480"/>
        <end position="504"/>
    </location>
</feature>
<evidence type="ECO:0000256" key="1">
    <source>
        <dbReference type="ARBA" id="ARBA00004651"/>
    </source>
</evidence>
<dbReference type="STRING" id="626887.J057_23010"/>
<dbReference type="OrthoDB" id="9795292at2"/>
<dbReference type="RefSeq" id="WP_004582533.1">
    <property type="nucleotide sequence ID" value="NZ_AP028878.1"/>
</dbReference>
<dbReference type="PATRIC" id="fig|626887.3.peg.4599"/>
<dbReference type="PANTHER" id="PTHR32309:SF13">
    <property type="entry name" value="FERRIC ENTEROBACTIN TRANSPORT PROTEIN FEPE"/>
    <property type="match status" value="1"/>
</dbReference>
<dbReference type="Pfam" id="PF02706">
    <property type="entry name" value="Wzz"/>
    <property type="match status" value="1"/>
</dbReference>
<dbReference type="Proteomes" id="UP000013165">
    <property type="component" value="Unassembled WGS sequence"/>
</dbReference>
<sequence>MALPLSKLPGEIIREVADRKWLALAVFAIVSFGVLALGFIWPYKYQSEVVIYVDDENIIRPLMEGSAVTTEINEQASAAQQLLWSRNVMEKLARNEDIFGDSSSLSQAQLESRVQSLRQNLSVSTIGEDYFGIEYRSENPSKAFKIAQQLGQLFIEESSRRKRVESRSAYEFIDNQVKSYERQLSEVEGRMKSFLSENVDGTENEANNRLANLRGQLELAQLEKKELNTRVNSLESQLQNVSSTFSQKQTVDSFQNRISNLQDQLDTLRTKYHDSYPDIVILEEQIAELKRQRERALASGDDLSRTVQGEQIVNPLYQELSAELASVRTNIAAVDTRIESLQALIGDQKQRMERIQANKAQYSDITRDMEVNKQIYDDLLKRREKARVSMHLDVEGQGLNYRINESAQYPLAPSGPKFFQFAAVGLFLGILAPFGAVAGLLQVDPRVRVKSQLEEDVGLPVLVEIPKIRTPFEKRRDRRVTLAVGISAAVVAIGYIAIAVASVMGVL</sequence>
<proteinExistence type="predicted"/>
<evidence type="ECO:0000259" key="9">
    <source>
        <dbReference type="Pfam" id="PF13807"/>
    </source>
</evidence>
<reference evidence="10 11" key="1">
    <citation type="journal article" date="2013" name="Genome Announc.">
        <title>Genome Sequence of the Polycyclic Aromatic Hydrocarbon-Degrading Bacterium Strain Marinobacter nanhaiticus D15-8WT.</title>
        <authorList>
            <person name="Cui Z."/>
            <person name="Gao W."/>
            <person name="Li Q."/>
            <person name="Xu G."/>
            <person name="Zheng L."/>
        </authorList>
    </citation>
    <scope>NUCLEOTIDE SEQUENCE [LARGE SCALE GENOMIC DNA]</scope>
    <source>
        <strain evidence="10 11">D15-8W</strain>
    </source>
</reference>
<protein>
    <submittedName>
        <fullName evidence="10">Lipopolysaccharide biosynthesis protein</fullName>
    </submittedName>
</protein>
<dbReference type="GO" id="GO:0004713">
    <property type="term" value="F:protein tyrosine kinase activity"/>
    <property type="evidence" value="ECO:0007669"/>
    <property type="project" value="TreeGrafter"/>
</dbReference>
<evidence type="ECO:0000313" key="10">
    <source>
        <dbReference type="EMBL" id="ENO14314.1"/>
    </source>
</evidence>
<evidence type="ECO:0000256" key="5">
    <source>
        <dbReference type="ARBA" id="ARBA00023136"/>
    </source>
</evidence>
<dbReference type="eggNOG" id="COG3206">
    <property type="taxonomic scope" value="Bacteria"/>
</dbReference>